<dbReference type="EMBL" id="CP060636">
    <property type="protein sequence ID" value="QNM10706.1"/>
    <property type="molecule type" value="Genomic_DNA"/>
</dbReference>
<protein>
    <recommendedName>
        <fullName evidence="3">Camelysin metallo-endopeptidase</fullName>
    </recommendedName>
</protein>
<accession>A0A7G9GIS4</accession>
<dbReference type="RefSeq" id="WP_117454465.1">
    <property type="nucleotide sequence ID" value="NZ_CP060636.1"/>
</dbReference>
<organism evidence="1 2">
    <name type="scientific">[Eubacterium] hominis</name>
    <dbReference type="NCBI Taxonomy" id="2764325"/>
    <lineage>
        <taxon>Bacteria</taxon>
        <taxon>Bacillati</taxon>
        <taxon>Bacillota</taxon>
        <taxon>Erysipelotrichia</taxon>
        <taxon>Erysipelotrichales</taxon>
        <taxon>Erysipelotrichaceae</taxon>
        <taxon>Amedibacillus</taxon>
    </lineage>
</organism>
<evidence type="ECO:0000313" key="1">
    <source>
        <dbReference type="EMBL" id="QNM10706.1"/>
    </source>
</evidence>
<gene>
    <name evidence="1" type="ORF">H9Q80_10410</name>
</gene>
<keyword evidence="2" id="KW-1185">Reference proteome</keyword>
<dbReference type="Proteomes" id="UP000515856">
    <property type="component" value="Chromosome"/>
</dbReference>
<evidence type="ECO:0000313" key="2">
    <source>
        <dbReference type="Proteomes" id="UP000515856"/>
    </source>
</evidence>
<sequence>MMNFTKIKKKAMIVGALIVALSAVGITYALLSSSSQENLNKFEGAAAKVNISVIENNKNHEDSTNDEEEYSKINKNDTISKVVKIKNIYDSNYPTTDCYIRVKFVPMIKNQDGDSIGQSVDLKYNFNGNSNKWVYDQNSDTYYYTEAVAPNNETDVLLESITLNQDLPKNTHLELQVMADAISAHPVTNLTDAWKLTANSDGNYFTGFNPVN</sequence>
<dbReference type="KEGG" id="ehn:H9Q80_10410"/>
<dbReference type="AlphaFoldDB" id="A0A7G9GIS4"/>
<name>A0A7G9GIS4_9FIRM</name>
<evidence type="ECO:0008006" key="3">
    <source>
        <dbReference type="Google" id="ProtNLM"/>
    </source>
</evidence>
<proteinExistence type="predicted"/>
<reference evidence="1 2" key="1">
    <citation type="submission" date="2020-08" db="EMBL/GenBank/DDBJ databases">
        <authorList>
            <person name="Liu C."/>
            <person name="Sun Q."/>
        </authorList>
    </citation>
    <scope>NUCLEOTIDE SEQUENCE [LARGE SCALE GENOMIC DNA]</scope>
    <source>
        <strain evidence="1 2">NSJ-61</strain>
    </source>
</reference>